<dbReference type="Proteomes" id="UP000218437">
    <property type="component" value="Chromosome"/>
</dbReference>
<dbReference type="KEGG" id="jsv:CNX70_11520"/>
<evidence type="ECO:0000313" key="1">
    <source>
        <dbReference type="EMBL" id="ATD60724.1"/>
    </source>
</evidence>
<dbReference type="AlphaFoldDB" id="A0A290WV20"/>
<dbReference type="InterPro" id="IPR018697">
    <property type="entry name" value="DUF2199"/>
</dbReference>
<evidence type="ECO:0008006" key="3">
    <source>
        <dbReference type="Google" id="ProtNLM"/>
    </source>
</evidence>
<keyword evidence="2" id="KW-1185">Reference proteome</keyword>
<dbReference type="RefSeq" id="WP_096234785.1">
    <property type="nucleotide sequence ID" value="NZ_CP023422.1"/>
</dbReference>
<evidence type="ECO:0000313" key="2">
    <source>
        <dbReference type="Proteomes" id="UP000218437"/>
    </source>
</evidence>
<name>A0A290WV20_9BURK</name>
<reference evidence="1 2" key="1">
    <citation type="submission" date="2017-09" db="EMBL/GenBank/DDBJ databases">
        <title>Complete genome sequence of Janthinobacterium svalbardensis PAMC 27463.</title>
        <authorList>
            <person name="Cho Y.-J."/>
            <person name="Cho A."/>
            <person name="Kim O.-S."/>
            <person name="Lee J.-I."/>
        </authorList>
    </citation>
    <scope>NUCLEOTIDE SEQUENCE [LARGE SCALE GENOMIC DNA]</scope>
    <source>
        <strain evidence="1 2">PAMC 27463</strain>
    </source>
</reference>
<dbReference type="Pfam" id="PF09965">
    <property type="entry name" value="DUF2199"/>
    <property type="match status" value="1"/>
</dbReference>
<proteinExistence type="predicted"/>
<accession>A0A290WV20</accession>
<protein>
    <recommendedName>
        <fullName evidence="3">DUF2199 domain-containing protein</fullName>
    </recommendedName>
</protein>
<dbReference type="EMBL" id="CP023422">
    <property type="protein sequence ID" value="ATD60724.1"/>
    <property type="molecule type" value="Genomic_DNA"/>
</dbReference>
<sequence>MTFSFLCRSCGETHTGMPSFGADAPWLYEQMAPAEREARCQLDSDACIVDEAHCFVRATIDIPVHGSDEPFSWGVWVSLSGESFDAWDACFNDAQRAHIGPFFGWLSTQLPVYPATLNLKTRVHLRDDGIRPAIELEPTDHPLAVEQRDGITAERVAELYAQLMHGA</sequence>
<organism evidence="1 2">
    <name type="scientific">Janthinobacterium svalbardensis</name>
    <dbReference type="NCBI Taxonomy" id="368607"/>
    <lineage>
        <taxon>Bacteria</taxon>
        <taxon>Pseudomonadati</taxon>
        <taxon>Pseudomonadota</taxon>
        <taxon>Betaproteobacteria</taxon>
        <taxon>Burkholderiales</taxon>
        <taxon>Oxalobacteraceae</taxon>
        <taxon>Janthinobacterium</taxon>
    </lineage>
</organism>
<gene>
    <name evidence="1" type="ORF">CNX70_11520</name>
</gene>